<proteinExistence type="predicted"/>
<comment type="subcellular location">
    <subcellularLocation>
        <location evidence="1">Cell membrane</location>
        <topology evidence="1">Multi-pass membrane protein</topology>
    </subcellularLocation>
</comment>
<protein>
    <submittedName>
        <fullName evidence="8">Type II secretion system F family protein</fullName>
    </submittedName>
</protein>
<dbReference type="Pfam" id="PF00482">
    <property type="entry name" value="T2SSF"/>
    <property type="match status" value="1"/>
</dbReference>
<reference evidence="8 9" key="1">
    <citation type="submission" date="2018-10" db="EMBL/GenBank/DDBJ databases">
        <title>Kocuria tytouropygialis sp. nov., isolated from the uropygial gland of an American barn owl (Tyto furcata).</title>
        <authorList>
            <person name="Braun M.S."/>
            <person name="Wang E."/>
            <person name="Zimmermann S."/>
            <person name="Wagner H."/>
            <person name="Wink M."/>
        </authorList>
    </citation>
    <scope>NUCLEOTIDE SEQUENCE [LARGE SCALE GENOMIC DNA]</scope>
    <source>
        <strain evidence="8 9">442</strain>
    </source>
</reference>
<evidence type="ECO:0000256" key="1">
    <source>
        <dbReference type="ARBA" id="ARBA00004651"/>
    </source>
</evidence>
<dbReference type="GO" id="GO:0005886">
    <property type="term" value="C:plasma membrane"/>
    <property type="evidence" value="ECO:0007669"/>
    <property type="project" value="UniProtKB-SubCell"/>
</dbReference>
<evidence type="ECO:0000256" key="2">
    <source>
        <dbReference type="ARBA" id="ARBA00022475"/>
    </source>
</evidence>
<evidence type="ECO:0000313" key="8">
    <source>
        <dbReference type="EMBL" id="RKQ36696.1"/>
    </source>
</evidence>
<dbReference type="Proteomes" id="UP000249516">
    <property type="component" value="Unassembled WGS sequence"/>
</dbReference>
<evidence type="ECO:0000256" key="5">
    <source>
        <dbReference type="ARBA" id="ARBA00023136"/>
    </source>
</evidence>
<dbReference type="InterPro" id="IPR018076">
    <property type="entry name" value="T2SS_GspF_dom"/>
</dbReference>
<evidence type="ECO:0000256" key="3">
    <source>
        <dbReference type="ARBA" id="ARBA00022692"/>
    </source>
</evidence>
<dbReference type="PANTHER" id="PTHR35007:SF2">
    <property type="entry name" value="PILUS ASSEMBLE PROTEIN"/>
    <property type="match status" value="1"/>
</dbReference>
<keyword evidence="3 6" id="KW-0812">Transmembrane</keyword>
<comment type="caution">
    <text evidence="8">The sequence shown here is derived from an EMBL/GenBank/DDBJ whole genome shotgun (WGS) entry which is preliminary data.</text>
</comment>
<feature type="transmembrane region" description="Helical" evidence="6">
    <location>
        <begin position="138"/>
        <end position="157"/>
    </location>
</feature>
<dbReference type="AlphaFoldDB" id="A0A495A9G9"/>
<dbReference type="RefSeq" id="WP_121029980.1">
    <property type="nucleotide sequence ID" value="NZ_PNJG02000001.1"/>
</dbReference>
<evidence type="ECO:0000313" key="9">
    <source>
        <dbReference type="Proteomes" id="UP000249516"/>
    </source>
</evidence>
<keyword evidence="5 6" id="KW-0472">Membrane</keyword>
<dbReference type="OrthoDB" id="5185234at2"/>
<feature type="domain" description="Type II secretion system protein GspF" evidence="7">
    <location>
        <begin position="180"/>
        <end position="302"/>
    </location>
</feature>
<gene>
    <name evidence="8" type="ORF">C1C97_003425</name>
</gene>
<dbReference type="EMBL" id="PNJG02000001">
    <property type="protein sequence ID" value="RKQ36696.1"/>
    <property type="molecule type" value="Genomic_DNA"/>
</dbReference>
<organism evidence="8 9">
    <name type="scientific">Kocuria tytonis</name>
    <dbReference type="NCBI Taxonomy" id="2054280"/>
    <lineage>
        <taxon>Bacteria</taxon>
        <taxon>Bacillati</taxon>
        <taxon>Actinomycetota</taxon>
        <taxon>Actinomycetes</taxon>
        <taxon>Micrococcales</taxon>
        <taxon>Micrococcaceae</taxon>
        <taxon>Kocuria</taxon>
    </lineage>
</organism>
<evidence type="ECO:0000259" key="7">
    <source>
        <dbReference type="Pfam" id="PF00482"/>
    </source>
</evidence>
<accession>A0A495A9G9</accession>
<sequence length="315" mass="32859">MNLTLLSGLLGLVLALGLWLVLTAARAVGAPSFADRIAPQLRAAELSSALSGGTSWASRRSRGQSLTGLAGSVAMGWVLQRAAPLFSNADVLARRLLRDGSRKDVMDYRAEQVLSGVAGAVAGSVVGIALAVRADVNVAIVAVGTVLGAGAGVWLRNDQLSRGIRRREKRMLAEFPAVAELMALAVGAGESAVGALERVCRVAEGELAGEFRAVLAQTRAGSGLATALQDFSARTDVVALGRFVDGIVVAIERGTPLADVLRAQAQDVRDHDKRVLMEVAGKKEIAMLVPVVFFILPLSVMFAVFPGLAVLNLGF</sequence>
<evidence type="ECO:0000256" key="6">
    <source>
        <dbReference type="SAM" id="Phobius"/>
    </source>
</evidence>
<evidence type="ECO:0000256" key="4">
    <source>
        <dbReference type="ARBA" id="ARBA00022989"/>
    </source>
</evidence>
<keyword evidence="2" id="KW-1003">Cell membrane</keyword>
<feature type="transmembrane region" description="Helical" evidence="6">
    <location>
        <begin position="285"/>
        <end position="311"/>
    </location>
</feature>
<feature type="transmembrane region" description="Helical" evidence="6">
    <location>
        <begin position="113"/>
        <end position="132"/>
    </location>
</feature>
<keyword evidence="9" id="KW-1185">Reference proteome</keyword>
<dbReference type="PANTHER" id="PTHR35007">
    <property type="entry name" value="INTEGRAL MEMBRANE PROTEIN-RELATED"/>
    <property type="match status" value="1"/>
</dbReference>
<keyword evidence="4 6" id="KW-1133">Transmembrane helix</keyword>
<name>A0A495A9G9_9MICC</name>